<dbReference type="PANTHER" id="PTHR34982">
    <property type="entry name" value="YOP PROTEINS TRANSLOCATION PROTEIN L"/>
    <property type="match status" value="1"/>
</dbReference>
<dbReference type="GO" id="GO:0005829">
    <property type="term" value="C:cytosol"/>
    <property type="evidence" value="ECO:0007669"/>
    <property type="project" value="TreeGrafter"/>
</dbReference>
<dbReference type="OrthoDB" id="19020at2"/>
<gene>
    <name evidence="9" type="primary">yscL</name>
    <name evidence="9" type="ORF">CB4_01842</name>
</gene>
<evidence type="ECO:0000256" key="4">
    <source>
        <dbReference type="ARBA" id="ARBA00022795"/>
    </source>
</evidence>
<evidence type="ECO:0000256" key="7">
    <source>
        <dbReference type="NCBIfam" id="TIGR03825"/>
    </source>
</evidence>
<keyword evidence="3" id="KW-0813">Transport</keyword>
<comment type="similarity">
    <text evidence="2">Belongs to the FliH family.</text>
</comment>
<comment type="function">
    <text evidence="1">Needed for flagellar regrowth and assembly.</text>
</comment>
<keyword evidence="6" id="KW-1006">Bacterial flagellum protein export</keyword>
<evidence type="ECO:0000313" key="10">
    <source>
        <dbReference type="Proteomes" id="UP000217696"/>
    </source>
</evidence>
<dbReference type="AlphaFoldDB" id="A0A0U4NFZ8"/>
<keyword evidence="10" id="KW-1185">Reference proteome</keyword>
<proteinExistence type="inferred from homology"/>
<evidence type="ECO:0000313" key="9">
    <source>
        <dbReference type="EMBL" id="BAU27668.1"/>
    </source>
</evidence>
<dbReference type="Proteomes" id="UP000217696">
    <property type="component" value="Chromosome"/>
</dbReference>
<evidence type="ECO:0000259" key="8">
    <source>
        <dbReference type="Pfam" id="PF02108"/>
    </source>
</evidence>
<dbReference type="EMBL" id="AP017312">
    <property type="protein sequence ID" value="BAU27668.1"/>
    <property type="molecule type" value="Genomic_DNA"/>
</dbReference>
<sequence>MRSLSRIIKSSFYSAVEDKRVIEAVVFPSSDPDPLEDADMTLEEDETARLHQERLRQAEEEAQSILEEARQQARKMMEEAQSEMDAWWEARRQEDEIVRGQASEEGFISGVEQGREQGRQEALEEYSHALAEARSILAEAPAWKRRKIGEAEPFVLELTLEIARKVIKEQFECDQEHLLTLIRRALSHTQEYKTITVAVNPDSYTYVQENRARLVDVLDSQVELTVVPDESAVDGGCIVRTSLGNIDARVDTQLAEIKKALLEIQAGESE</sequence>
<feature type="domain" description="Flagellar assembly protein FliH/Type III secretion system HrpE" evidence="8">
    <location>
        <begin position="153"/>
        <end position="256"/>
    </location>
</feature>
<evidence type="ECO:0000256" key="1">
    <source>
        <dbReference type="ARBA" id="ARBA00003041"/>
    </source>
</evidence>
<name>A0A0U4NFZ8_9BACL</name>
<evidence type="ECO:0000256" key="3">
    <source>
        <dbReference type="ARBA" id="ARBA00022448"/>
    </source>
</evidence>
<dbReference type="GO" id="GO:0044781">
    <property type="term" value="P:bacterial-type flagellum organization"/>
    <property type="evidence" value="ECO:0007669"/>
    <property type="project" value="UniProtKB-KW"/>
</dbReference>
<accession>A0A0U4NFZ8</accession>
<dbReference type="InterPro" id="IPR051472">
    <property type="entry name" value="T3SS_Stator/FliH"/>
</dbReference>
<evidence type="ECO:0000256" key="5">
    <source>
        <dbReference type="ARBA" id="ARBA00022927"/>
    </source>
</evidence>
<dbReference type="InterPro" id="IPR022524">
    <property type="entry name" value="FliH_Bacilli"/>
</dbReference>
<keyword evidence="5" id="KW-0653">Protein transport</keyword>
<reference evidence="9 10" key="1">
    <citation type="submission" date="2015-12" db="EMBL/GenBank/DDBJ databases">
        <title>Genome sequence of Aneurinibacillus soli.</title>
        <authorList>
            <person name="Lee J.S."/>
            <person name="Lee K.C."/>
            <person name="Kim K.K."/>
            <person name="Lee B.W."/>
        </authorList>
    </citation>
    <scope>NUCLEOTIDE SEQUENCE [LARGE SCALE GENOMIC DNA]</scope>
    <source>
        <strain evidence="9 10">CB4</strain>
    </source>
</reference>
<evidence type="ECO:0000256" key="6">
    <source>
        <dbReference type="ARBA" id="ARBA00023225"/>
    </source>
</evidence>
<dbReference type="PANTHER" id="PTHR34982:SF1">
    <property type="entry name" value="FLAGELLAR ASSEMBLY PROTEIN FLIH"/>
    <property type="match status" value="1"/>
</dbReference>
<evidence type="ECO:0000256" key="2">
    <source>
        <dbReference type="ARBA" id="ARBA00006602"/>
    </source>
</evidence>
<keyword evidence="4" id="KW-1005">Bacterial flagellum biogenesis</keyword>
<dbReference type="GO" id="GO:0015031">
    <property type="term" value="P:protein transport"/>
    <property type="evidence" value="ECO:0007669"/>
    <property type="project" value="UniProtKB-KW"/>
</dbReference>
<dbReference type="NCBIfam" id="TIGR03825">
    <property type="entry name" value="FliH_bacil"/>
    <property type="match status" value="1"/>
</dbReference>
<organism evidence="9 10">
    <name type="scientific">Aneurinibacillus soli</name>
    <dbReference type="NCBI Taxonomy" id="1500254"/>
    <lineage>
        <taxon>Bacteria</taxon>
        <taxon>Bacillati</taxon>
        <taxon>Bacillota</taxon>
        <taxon>Bacilli</taxon>
        <taxon>Bacillales</taxon>
        <taxon>Paenibacillaceae</taxon>
        <taxon>Aneurinibacillus group</taxon>
        <taxon>Aneurinibacillus</taxon>
    </lineage>
</organism>
<protein>
    <recommendedName>
        <fullName evidence="7">Flagellar assembly protein FliH</fullName>
    </recommendedName>
</protein>
<dbReference type="InterPro" id="IPR018035">
    <property type="entry name" value="Flagellar_FliH/T3SS_HrpE"/>
</dbReference>
<dbReference type="KEGG" id="asoc:CB4_01842"/>
<dbReference type="Pfam" id="PF02108">
    <property type="entry name" value="FliH"/>
    <property type="match status" value="1"/>
</dbReference>